<dbReference type="Proteomes" id="UP001189429">
    <property type="component" value="Unassembled WGS sequence"/>
</dbReference>
<evidence type="ECO:0000313" key="1">
    <source>
        <dbReference type="EMBL" id="CAK0818008.1"/>
    </source>
</evidence>
<evidence type="ECO:0000313" key="2">
    <source>
        <dbReference type="Proteomes" id="UP001189429"/>
    </source>
</evidence>
<sequence length="138" mass="15446">MMAAGAPLAVAPHLLLVHLPIVERRDVRRGKPLISLYSACPRSSSRCRGACRSRRRRWMRSQRAARQGQRVRALLPALLAKLEGRPPSWLEVLRRNVALHANAEGVDVSTACASVLRREQRGLRLEARFGVTQRGLRA</sequence>
<name>A0ABN9RG33_9DINO</name>
<reference evidence="1" key="1">
    <citation type="submission" date="2023-10" db="EMBL/GenBank/DDBJ databases">
        <authorList>
            <person name="Chen Y."/>
            <person name="Shah S."/>
            <person name="Dougan E. K."/>
            <person name="Thang M."/>
            <person name="Chan C."/>
        </authorList>
    </citation>
    <scope>NUCLEOTIDE SEQUENCE [LARGE SCALE GENOMIC DNA]</scope>
</reference>
<protein>
    <submittedName>
        <fullName evidence="1">Uncharacterized protein</fullName>
    </submittedName>
</protein>
<proteinExistence type="predicted"/>
<feature type="non-terminal residue" evidence="1">
    <location>
        <position position="138"/>
    </location>
</feature>
<dbReference type="EMBL" id="CAUYUJ010006620">
    <property type="protein sequence ID" value="CAK0818008.1"/>
    <property type="molecule type" value="Genomic_DNA"/>
</dbReference>
<keyword evidence="2" id="KW-1185">Reference proteome</keyword>
<comment type="caution">
    <text evidence="1">The sequence shown here is derived from an EMBL/GenBank/DDBJ whole genome shotgun (WGS) entry which is preliminary data.</text>
</comment>
<gene>
    <name evidence="1" type="ORF">PCOR1329_LOCUS20400</name>
</gene>
<accession>A0ABN9RG33</accession>
<organism evidence="1 2">
    <name type="scientific">Prorocentrum cordatum</name>
    <dbReference type="NCBI Taxonomy" id="2364126"/>
    <lineage>
        <taxon>Eukaryota</taxon>
        <taxon>Sar</taxon>
        <taxon>Alveolata</taxon>
        <taxon>Dinophyceae</taxon>
        <taxon>Prorocentrales</taxon>
        <taxon>Prorocentraceae</taxon>
        <taxon>Prorocentrum</taxon>
    </lineage>
</organism>